<comment type="caution">
    <text evidence="1">The sequence shown here is derived from an EMBL/GenBank/DDBJ whole genome shotgun (WGS) entry which is preliminary data.</text>
</comment>
<organism evidence="1 2">
    <name type="scientific">Cetraspora pellucida</name>
    <dbReference type="NCBI Taxonomy" id="1433469"/>
    <lineage>
        <taxon>Eukaryota</taxon>
        <taxon>Fungi</taxon>
        <taxon>Fungi incertae sedis</taxon>
        <taxon>Mucoromycota</taxon>
        <taxon>Glomeromycotina</taxon>
        <taxon>Glomeromycetes</taxon>
        <taxon>Diversisporales</taxon>
        <taxon>Gigasporaceae</taxon>
        <taxon>Cetraspora</taxon>
    </lineage>
</organism>
<keyword evidence="2" id="KW-1185">Reference proteome</keyword>
<proteinExistence type="predicted"/>
<sequence length="47" mass="5572">DIMDQHLDSEAYYYFKKLSHKAFGSEQSRDTRLSRHVISQSQIKILT</sequence>
<feature type="non-terminal residue" evidence="1">
    <location>
        <position position="1"/>
    </location>
</feature>
<protein>
    <submittedName>
        <fullName evidence="1">489_t:CDS:1</fullName>
    </submittedName>
</protein>
<feature type="non-terminal residue" evidence="1">
    <location>
        <position position="47"/>
    </location>
</feature>
<evidence type="ECO:0000313" key="1">
    <source>
        <dbReference type="EMBL" id="CAG8788271.1"/>
    </source>
</evidence>
<dbReference type="EMBL" id="CAJVPW010066544">
    <property type="protein sequence ID" value="CAG8788271.1"/>
    <property type="molecule type" value="Genomic_DNA"/>
</dbReference>
<accession>A0ACA9RDS0</accession>
<name>A0ACA9RDS0_9GLOM</name>
<gene>
    <name evidence="1" type="ORF">SPELUC_LOCUS16993</name>
</gene>
<reference evidence="1" key="1">
    <citation type="submission" date="2021-06" db="EMBL/GenBank/DDBJ databases">
        <authorList>
            <person name="Kallberg Y."/>
            <person name="Tangrot J."/>
            <person name="Rosling A."/>
        </authorList>
    </citation>
    <scope>NUCLEOTIDE SEQUENCE</scope>
    <source>
        <strain evidence="1">28 12/20/2015</strain>
    </source>
</reference>
<evidence type="ECO:0000313" key="2">
    <source>
        <dbReference type="Proteomes" id="UP000789366"/>
    </source>
</evidence>
<dbReference type="Proteomes" id="UP000789366">
    <property type="component" value="Unassembled WGS sequence"/>
</dbReference>